<dbReference type="InterPro" id="IPR029001">
    <property type="entry name" value="ITPase-like_fam"/>
</dbReference>
<dbReference type="PIRSF" id="PIRSF006305">
    <property type="entry name" value="Maf"/>
    <property type="match status" value="1"/>
</dbReference>
<dbReference type="GO" id="GO:0047429">
    <property type="term" value="F:nucleoside triphosphate diphosphatase activity"/>
    <property type="evidence" value="ECO:0007669"/>
    <property type="project" value="UniProtKB-EC"/>
</dbReference>
<keyword evidence="3" id="KW-0546">Nucleotide metabolism</keyword>
<protein>
    <recommendedName>
        <fullName evidence="3">dTTP/UTP pyrophosphatase</fullName>
        <shortName evidence="3">dTTPase/UTPase</shortName>
        <ecNumber evidence="3">3.6.1.9</ecNumber>
    </recommendedName>
    <alternativeName>
        <fullName evidence="3">Nucleoside triphosphate pyrophosphatase</fullName>
    </alternativeName>
    <alternativeName>
        <fullName evidence="3">Nucleotide pyrophosphatase</fullName>
        <shortName evidence="3">Nucleotide PPase</shortName>
    </alternativeName>
</protein>
<feature type="site" description="Important for substrate specificity" evidence="3">
    <location>
        <position position="17"/>
    </location>
</feature>
<dbReference type="KEGG" id="ppsc:EHS13_11090"/>
<dbReference type="OrthoDB" id="9807767at2"/>
<dbReference type="AlphaFoldDB" id="A0A6B8RGU3"/>
<dbReference type="PANTHER" id="PTHR43213:SF5">
    <property type="entry name" value="BIFUNCTIONAL DTTP_UTP PYROPHOSPHATASE_METHYLTRANSFERASE PROTEIN-RELATED"/>
    <property type="match status" value="1"/>
</dbReference>
<comment type="function">
    <text evidence="3">Nucleoside triphosphate pyrophosphatase that hydrolyzes dTTP and UTP. May have a dual role in cell division arrest and in preventing the incorporation of modified nucleotides into cellular nucleic acids.</text>
</comment>
<keyword evidence="2 3" id="KW-0378">Hydrolase</keyword>
<reference evidence="5" key="1">
    <citation type="submission" date="2018-11" db="EMBL/GenBank/DDBJ databases">
        <title>Complete genome sequence of Paenibacillus sp. ML311-T8.</title>
        <authorList>
            <person name="Nam Y.-D."/>
            <person name="Kang J."/>
            <person name="Chung W.-H."/>
            <person name="Park Y.S."/>
        </authorList>
    </citation>
    <scope>NUCLEOTIDE SEQUENCE [LARGE SCALE GENOMIC DNA]</scope>
    <source>
        <strain evidence="5">ML311-T8</strain>
    </source>
</reference>
<comment type="cofactor">
    <cofactor evidence="1 3">
        <name>a divalent metal cation</name>
        <dbReference type="ChEBI" id="CHEBI:60240"/>
    </cofactor>
</comment>
<comment type="subcellular location">
    <subcellularLocation>
        <location evidence="3">Cytoplasm</location>
    </subcellularLocation>
</comment>
<dbReference type="HAMAP" id="MF_00528">
    <property type="entry name" value="Maf"/>
    <property type="match status" value="1"/>
</dbReference>
<comment type="similarity">
    <text evidence="3">Belongs to the Maf family. YhdE subfamily.</text>
</comment>
<gene>
    <name evidence="4" type="ORF">EHS13_11090</name>
</gene>
<comment type="caution">
    <text evidence="3">Lacks conserved residue(s) required for the propagation of feature annotation.</text>
</comment>
<evidence type="ECO:0000256" key="2">
    <source>
        <dbReference type="ARBA" id="ARBA00022801"/>
    </source>
</evidence>
<accession>A0A6B8RGU3</accession>
<comment type="catalytic activity">
    <reaction evidence="3">
        <text>UTP + H2O = UMP + diphosphate + H(+)</text>
        <dbReference type="Rhea" id="RHEA:29395"/>
        <dbReference type="ChEBI" id="CHEBI:15377"/>
        <dbReference type="ChEBI" id="CHEBI:15378"/>
        <dbReference type="ChEBI" id="CHEBI:33019"/>
        <dbReference type="ChEBI" id="CHEBI:46398"/>
        <dbReference type="ChEBI" id="CHEBI:57865"/>
        <dbReference type="EC" id="3.6.1.9"/>
    </reaction>
</comment>
<feature type="site" description="Important for substrate specificity" evidence="3">
    <location>
        <position position="79"/>
    </location>
</feature>
<dbReference type="EC" id="3.6.1.9" evidence="3"/>
<evidence type="ECO:0000256" key="1">
    <source>
        <dbReference type="ARBA" id="ARBA00001968"/>
    </source>
</evidence>
<evidence type="ECO:0000313" key="4">
    <source>
        <dbReference type="EMBL" id="QGQ95390.1"/>
    </source>
</evidence>
<keyword evidence="3" id="KW-0963">Cytoplasm</keyword>
<evidence type="ECO:0000313" key="5">
    <source>
        <dbReference type="Proteomes" id="UP000426246"/>
    </source>
</evidence>
<comment type="catalytic activity">
    <reaction evidence="3">
        <text>dTTP + H2O = dTMP + diphosphate + H(+)</text>
        <dbReference type="Rhea" id="RHEA:28534"/>
        <dbReference type="ChEBI" id="CHEBI:15377"/>
        <dbReference type="ChEBI" id="CHEBI:15378"/>
        <dbReference type="ChEBI" id="CHEBI:33019"/>
        <dbReference type="ChEBI" id="CHEBI:37568"/>
        <dbReference type="ChEBI" id="CHEBI:63528"/>
        <dbReference type="EC" id="3.6.1.9"/>
    </reaction>
</comment>
<evidence type="ECO:0000256" key="3">
    <source>
        <dbReference type="HAMAP-Rule" id="MF_00528"/>
    </source>
</evidence>
<feature type="active site" description="Proton acceptor" evidence="3">
    <location>
        <position position="78"/>
    </location>
</feature>
<dbReference type="Gene3D" id="3.90.950.10">
    <property type="match status" value="1"/>
</dbReference>
<keyword evidence="5" id="KW-1185">Reference proteome</keyword>
<dbReference type="EMBL" id="CP034235">
    <property type="protein sequence ID" value="QGQ95390.1"/>
    <property type="molecule type" value="Genomic_DNA"/>
</dbReference>
<organism evidence="4 5">
    <name type="scientific">Paenibacillus psychroresistens</name>
    <dbReference type="NCBI Taxonomy" id="1778678"/>
    <lineage>
        <taxon>Bacteria</taxon>
        <taxon>Bacillati</taxon>
        <taxon>Bacillota</taxon>
        <taxon>Bacilli</taxon>
        <taxon>Bacillales</taxon>
        <taxon>Paenibacillaceae</taxon>
        <taxon>Paenibacillus</taxon>
    </lineage>
</organism>
<dbReference type="NCBIfam" id="TIGR00172">
    <property type="entry name" value="maf"/>
    <property type="match status" value="1"/>
</dbReference>
<dbReference type="GO" id="GO:0009117">
    <property type="term" value="P:nucleotide metabolic process"/>
    <property type="evidence" value="ECO:0007669"/>
    <property type="project" value="UniProtKB-KW"/>
</dbReference>
<name>A0A6B8RGU3_9BACL</name>
<feature type="site" description="Important for substrate specificity" evidence="3">
    <location>
        <position position="163"/>
    </location>
</feature>
<sequence>MLLQETRTLLLASSSPRRQELIRTFQLPVQIEVSHVDESYAPLTAPNEIVEELALRKAQAVANNHLADSLDGVVVGSDTIVVFDNQILNKPVDDQDAMRMLMMLQSRTHQVFSGVACIDLKSGKRLVKHRMTEVTMRELSVEQISRYIASGEPRDKAGAYGIQGIGATIVVSIQGCYFNVVGLPLSLLSEMLKELGVDVL</sequence>
<dbReference type="Proteomes" id="UP000426246">
    <property type="component" value="Chromosome"/>
</dbReference>
<dbReference type="SUPFAM" id="SSF52972">
    <property type="entry name" value="ITPase-like"/>
    <property type="match status" value="1"/>
</dbReference>
<dbReference type="Pfam" id="PF02545">
    <property type="entry name" value="Maf"/>
    <property type="match status" value="1"/>
</dbReference>
<dbReference type="InterPro" id="IPR003697">
    <property type="entry name" value="Maf-like"/>
</dbReference>
<dbReference type="CDD" id="cd00555">
    <property type="entry name" value="Maf"/>
    <property type="match status" value="1"/>
</dbReference>
<dbReference type="RefSeq" id="WP_155700413.1">
    <property type="nucleotide sequence ID" value="NZ_CP034235.1"/>
</dbReference>
<dbReference type="PANTHER" id="PTHR43213">
    <property type="entry name" value="BIFUNCTIONAL DTTP/UTP PYROPHOSPHATASE/METHYLTRANSFERASE PROTEIN-RELATED"/>
    <property type="match status" value="1"/>
</dbReference>
<dbReference type="GO" id="GO:0005737">
    <property type="term" value="C:cytoplasm"/>
    <property type="evidence" value="ECO:0007669"/>
    <property type="project" value="UniProtKB-SubCell"/>
</dbReference>
<proteinExistence type="inferred from homology"/>